<reference evidence="9 10" key="1">
    <citation type="submission" date="2019-05" db="EMBL/GenBank/DDBJ databases">
        <title>Microbulbifer harenosus sp. nov., an alginate-degrading bacterium isolated from coastal sand.</title>
        <authorList>
            <person name="Huang H."/>
            <person name="Mo K."/>
            <person name="Bao S."/>
        </authorList>
    </citation>
    <scope>NUCLEOTIDE SEQUENCE [LARGE SCALE GENOMIC DNA]</scope>
    <source>
        <strain evidence="9 10">HB161719</strain>
    </source>
</reference>
<dbReference type="SUPFAM" id="SSF53448">
    <property type="entry name" value="Nucleotide-diphospho-sugar transferases"/>
    <property type="match status" value="1"/>
</dbReference>
<dbReference type="RefSeq" id="WP_138237290.1">
    <property type="nucleotide sequence ID" value="NZ_CP185860.1"/>
</dbReference>
<dbReference type="Gene3D" id="3.90.550.10">
    <property type="entry name" value="Spore Coat Polysaccharide Biosynthesis Protein SpsA, Chain A"/>
    <property type="match status" value="1"/>
</dbReference>
<dbReference type="CDD" id="cd04187">
    <property type="entry name" value="DPM1_like_bac"/>
    <property type="match status" value="1"/>
</dbReference>
<keyword evidence="4 7" id="KW-0812">Transmembrane</keyword>
<accession>A0ABY2UI15</accession>
<protein>
    <submittedName>
        <fullName evidence="9">Glycosyltransferase family 2 protein</fullName>
    </submittedName>
</protein>
<dbReference type="EMBL" id="VANI01000025">
    <property type="protein sequence ID" value="TLM73661.1"/>
    <property type="molecule type" value="Genomic_DNA"/>
</dbReference>
<organism evidence="9 10">
    <name type="scientific">Microbulbifer harenosus</name>
    <dbReference type="NCBI Taxonomy" id="2576840"/>
    <lineage>
        <taxon>Bacteria</taxon>
        <taxon>Pseudomonadati</taxon>
        <taxon>Pseudomonadota</taxon>
        <taxon>Gammaproteobacteria</taxon>
        <taxon>Cellvibrionales</taxon>
        <taxon>Microbulbiferaceae</taxon>
        <taxon>Microbulbifer</taxon>
    </lineage>
</organism>
<gene>
    <name evidence="9" type="ORF">FDY93_18770</name>
</gene>
<dbReference type="InterPro" id="IPR001173">
    <property type="entry name" value="Glyco_trans_2-like"/>
</dbReference>
<evidence type="ECO:0000256" key="6">
    <source>
        <dbReference type="ARBA" id="ARBA00023136"/>
    </source>
</evidence>
<feature type="domain" description="Glycosyltransferase 2-like" evidence="8">
    <location>
        <begin position="16"/>
        <end position="183"/>
    </location>
</feature>
<dbReference type="Proteomes" id="UP000306791">
    <property type="component" value="Unassembled WGS sequence"/>
</dbReference>
<sequence length="372" mass="41427">MEFVTEADLLAPSLAIVVPCYNEEEVIADTTAELLKTLENLASEGRISATSKIYYVDDGSRDATWSMLEKIARDDNRVVAVALSRNRGHQNALYAGLSQTQEDMVVSIDADLQDGPENITAMVDAFRAGFEVVFGVREERGTDTWFKRMTAEGYYRLMQRLGVDLVFNHADFRLMSRRAVDTLLEYPETNLFLRGMVRELGFRSTTVAYARRPRMAGESKYPLRRMLSLAWRGVTAFSIAPLRAITLLGLVSGGLALGLIAWVLFVKVFSSSAVPGWASIMVPVLFIGSVQLLCLGVIGEYLGKIYEEVKRRPRFHLREVVGADPVSDVGTGGLLSGMPRAHRGVGFPDYSDSNRRDRSIARRCLVRLPEEM</sequence>
<dbReference type="PANTHER" id="PTHR48090:SF1">
    <property type="entry name" value="PROPHAGE BACTOPRENOL GLUCOSYL TRANSFERASE HOMOLOG"/>
    <property type="match status" value="1"/>
</dbReference>
<keyword evidence="5 7" id="KW-1133">Transmembrane helix</keyword>
<evidence type="ECO:0000256" key="1">
    <source>
        <dbReference type="ARBA" id="ARBA00004141"/>
    </source>
</evidence>
<feature type="transmembrane region" description="Helical" evidence="7">
    <location>
        <begin position="245"/>
        <end position="265"/>
    </location>
</feature>
<evidence type="ECO:0000256" key="4">
    <source>
        <dbReference type="ARBA" id="ARBA00022692"/>
    </source>
</evidence>
<evidence type="ECO:0000256" key="2">
    <source>
        <dbReference type="ARBA" id="ARBA00022676"/>
    </source>
</evidence>
<evidence type="ECO:0000259" key="8">
    <source>
        <dbReference type="Pfam" id="PF00535"/>
    </source>
</evidence>
<keyword evidence="6 7" id="KW-0472">Membrane</keyword>
<comment type="caution">
    <text evidence="9">The sequence shown here is derived from an EMBL/GenBank/DDBJ whole genome shotgun (WGS) entry which is preliminary data.</text>
</comment>
<dbReference type="PANTHER" id="PTHR48090">
    <property type="entry name" value="UNDECAPRENYL-PHOSPHATE 4-DEOXY-4-FORMAMIDO-L-ARABINOSE TRANSFERASE-RELATED"/>
    <property type="match status" value="1"/>
</dbReference>
<evidence type="ECO:0000313" key="9">
    <source>
        <dbReference type="EMBL" id="TLM73661.1"/>
    </source>
</evidence>
<comment type="subcellular location">
    <subcellularLocation>
        <location evidence="1">Membrane</location>
        <topology evidence="1">Multi-pass membrane protein</topology>
    </subcellularLocation>
</comment>
<feature type="transmembrane region" description="Helical" evidence="7">
    <location>
        <begin position="277"/>
        <end position="302"/>
    </location>
</feature>
<evidence type="ECO:0000256" key="3">
    <source>
        <dbReference type="ARBA" id="ARBA00022679"/>
    </source>
</evidence>
<dbReference type="InterPro" id="IPR050256">
    <property type="entry name" value="Glycosyltransferase_2"/>
</dbReference>
<name>A0ABY2UI15_9GAMM</name>
<dbReference type="InterPro" id="IPR029044">
    <property type="entry name" value="Nucleotide-diphossugar_trans"/>
</dbReference>
<keyword evidence="3" id="KW-0808">Transferase</keyword>
<evidence type="ECO:0000256" key="5">
    <source>
        <dbReference type="ARBA" id="ARBA00022989"/>
    </source>
</evidence>
<keyword evidence="2" id="KW-0328">Glycosyltransferase</keyword>
<keyword evidence="10" id="KW-1185">Reference proteome</keyword>
<dbReference type="Pfam" id="PF00535">
    <property type="entry name" value="Glycos_transf_2"/>
    <property type="match status" value="1"/>
</dbReference>
<evidence type="ECO:0000313" key="10">
    <source>
        <dbReference type="Proteomes" id="UP000306791"/>
    </source>
</evidence>
<evidence type="ECO:0000256" key="7">
    <source>
        <dbReference type="SAM" id="Phobius"/>
    </source>
</evidence>
<proteinExistence type="predicted"/>